<dbReference type="OrthoDB" id="10250990at2759"/>
<evidence type="ECO:0000313" key="3">
    <source>
        <dbReference type="Proteomes" id="UP000054771"/>
    </source>
</evidence>
<feature type="transmembrane region" description="Helical" evidence="1">
    <location>
        <begin position="136"/>
        <end position="160"/>
    </location>
</feature>
<name>A0A0U5FTY3_ASPCI</name>
<feature type="transmembrane region" description="Helical" evidence="1">
    <location>
        <begin position="20"/>
        <end position="40"/>
    </location>
</feature>
<organism evidence="2 3">
    <name type="scientific">Aspergillus calidoustus</name>
    <dbReference type="NCBI Taxonomy" id="454130"/>
    <lineage>
        <taxon>Eukaryota</taxon>
        <taxon>Fungi</taxon>
        <taxon>Dikarya</taxon>
        <taxon>Ascomycota</taxon>
        <taxon>Pezizomycotina</taxon>
        <taxon>Eurotiomycetes</taxon>
        <taxon>Eurotiomycetidae</taxon>
        <taxon>Eurotiales</taxon>
        <taxon>Aspergillaceae</taxon>
        <taxon>Aspergillus</taxon>
        <taxon>Aspergillus subgen. Nidulantes</taxon>
    </lineage>
</organism>
<keyword evidence="1" id="KW-0472">Membrane</keyword>
<feature type="transmembrane region" description="Helical" evidence="1">
    <location>
        <begin position="70"/>
        <end position="89"/>
    </location>
</feature>
<keyword evidence="1" id="KW-1133">Transmembrane helix</keyword>
<feature type="transmembrane region" description="Helical" evidence="1">
    <location>
        <begin position="268"/>
        <end position="289"/>
    </location>
</feature>
<gene>
    <name evidence="2" type="ORF">ASPCAL03291</name>
</gene>
<dbReference type="Proteomes" id="UP000054771">
    <property type="component" value="Unassembled WGS sequence"/>
</dbReference>
<feature type="transmembrane region" description="Helical" evidence="1">
    <location>
        <begin position="176"/>
        <end position="195"/>
    </location>
</feature>
<sequence>MEPVTVAPTVLCPLESQRSVRGLILKLFVVNFVTLCFYFHSYHQREGRYLTLDVVVFFLAPLNTVLRYSAALLIILGYATYGVASSLRIKNRKTHRRRILSNSSRALSSLLGRTKSLDMSYSLLGNAPRPARVERLAARIGPVIPALGYIVQCCGAIYLYKRRCRWNGVTMIDEQILQLAGGGLLLGIISAGYTVRLPYFNDPIPDTREAWLEHAVHFLRDQSDDEEVLRDEPAFVRRLLYLFKSLAFAFIVQLLLRNPIFINSFFDLIGPLWWFWVLLLAFGAAMMAYSERAPKRFRDPARSNATVRSFVVFCAGFLYLGLGIILAAGTTGALVWHLLFYVRLGLQAKGLRNEPLDAPCPLLMADPEAEYIWWLA</sequence>
<dbReference type="EMBL" id="CDMC01000003">
    <property type="protein sequence ID" value="CEL02119.1"/>
    <property type="molecule type" value="Genomic_DNA"/>
</dbReference>
<dbReference type="AlphaFoldDB" id="A0A0U5FTY3"/>
<feature type="transmembrane region" description="Helical" evidence="1">
    <location>
        <begin position="239"/>
        <end position="256"/>
    </location>
</feature>
<protein>
    <submittedName>
        <fullName evidence="2">Uncharacterized protein</fullName>
    </submittedName>
</protein>
<keyword evidence="3" id="KW-1185">Reference proteome</keyword>
<evidence type="ECO:0000256" key="1">
    <source>
        <dbReference type="SAM" id="Phobius"/>
    </source>
</evidence>
<reference evidence="3" key="1">
    <citation type="journal article" date="2016" name="Genome Announc.">
        <title>Draft genome sequences of fungus Aspergillus calidoustus.</title>
        <authorList>
            <person name="Horn F."/>
            <person name="Linde J."/>
            <person name="Mattern D.J."/>
            <person name="Walther G."/>
            <person name="Guthke R."/>
            <person name="Scherlach K."/>
            <person name="Martin K."/>
            <person name="Brakhage A.A."/>
            <person name="Petzke L."/>
            <person name="Valiante V."/>
        </authorList>
    </citation>
    <scope>NUCLEOTIDE SEQUENCE [LARGE SCALE GENOMIC DNA]</scope>
    <source>
        <strain evidence="3">SF006504</strain>
    </source>
</reference>
<feature type="transmembrane region" description="Helical" evidence="1">
    <location>
        <begin position="310"/>
        <end position="336"/>
    </location>
</feature>
<keyword evidence="1" id="KW-0812">Transmembrane</keyword>
<evidence type="ECO:0000313" key="2">
    <source>
        <dbReference type="EMBL" id="CEL02119.1"/>
    </source>
</evidence>
<accession>A0A0U5FTY3</accession>
<proteinExistence type="predicted"/>